<evidence type="ECO:0000256" key="3">
    <source>
        <dbReference type="ARBA" id="ARBA00023163"/>
    </source>
</evidence>
<dbReference type="GO" id="GO:0046983">
    <property type="term" value="F:protein dimerization activity"/>
    <property type="evidence" value="ECO:0007669"/>
    <property type="project" value="InterPro"/>
</dbReference>
<evidence type="ECO:0000313" key="7">
    <source>
        <dbReference type="EMBL" id="KAG8384209.1"/>
    </source>
</evidence>
<reference evidence="7" key="1">
    <citation type="submission" date="2019-10" db="EMBL/GenBank/DDBJ databases">
        <authorList>
            <person name="Zhang R."/>
            <person name="Pan Y."/>
            <person name="Wang J."/>
            <person name="Ma R."/>
            <person name="Yu S."/>
        </authorList>
    </citation>
    <scope>NUCLEOTIDE SEQUENCE</scope>
    <source>
        <strain evidence="7">LA-IB0</strain>
        <tissue evidence="7">Leaf</tissue>
    </source>
</reference>
<dbReference type="InterPro" id="IPR052610">
    <property type="entry name" value="bHLH_transcription_regulator"/>
</dbReference>
<dbReference type="PANTHER" id="PTHR45959">
    <property type="entry name" value="BHLH TRANSCRIPTION FACTOR"/>
    <property type="match status" value="1"/>
</dbReference>
<name>A0AAV6XMM0_9LAMI</name>
<dbReference type="Proteomes" id="UP000826271">
    <property type="component" value="Unassembled WGS sequence"/>
</dbReference>
<keyword evidence="3" id="KW-0804">Transcription</keyword>
<dbReference type="InterPro" id="IPR036638">
    <property type="entry name" value="HLH_DNA-bd_sf"/>
</dbReference>
<keyword evidence="4" id="KW-0539">Nucleus</keyword>
<evidence type="ECO:0000259" key="6">
    <source>
        <dbReference type="Pfam" id="PF22754"/>
    </source>
</evidence>
<dbReference type="SUPFAM" id="SSF47459">
    <property type="entry name" value="HLH, helix-loop-helix DNA-binding domain"/>
    <property type="match status" value="1"/>
</dbReference>
<dbReference type="GO" id="GO:0005634">
    <property type="term" value="C:nucleus"/>
    <property type="evidence" value="ECO:0007669"/>
    <property type="project" value="UniProtKB-SubCell"/>
</dbReference>
<dbReference type="GO" id="GO:0080090">
    <property type="term" value="P:regulation of primary metabolic process"/>
    <property type="evidence" value="ECO:0007669"/>
    <property type="project" value="UniProtKB-ARBA"/>
</dbReference>
<dbReference type="AlphaFoldDB" id="A0AAV6XMM0"/>
<feature type="region of interest" description="Disordered" evidence="5">
    <location>
        <begin position="39"/>
        <end position="68"/>
    </location>
</feature>
<keyword evidence="8" id="KW-1185">Reference proteome</keyword>
<evidence type="ECO:0000256" key="4">
    <source>
        <dbReference type="ARBA" id="ARBA00023242"/>
    </source>
</evidence>
<dbReference type="PANTHER" id="PTHR45959:SF2">
    <property type="entry name" value="BHLH TRANSCRIPTION FACTOR"/>
    <property type="match status" value="1"/>
</dbReference>
<organism evidence="7 8">
    <name type="scientific">Buddleja alternifolia</name>
    <dbReference type="NCBI Taxonomy" id="168488"/>
    <lineage>
        <taxon>Eukaryota</taxon>
        <taxon>Viridiplantae</taxon>
        <taxon>Streptophyta</taxon>
        <taxon>Embryophyta</taxon>
        <taxon>Tracheophyta</taxon>
        <taxon>Spermatophyta</taxon>
        <taxon>Magnoliopsida</taxon>
        <taxon>eudicotyledons</taxon>
        <taxon>Gunneridae</taxon>
        <taxon>Pentapetalae</taxon>
        <taxon>asterids</taxon>
        <taxon>lamiids</taxon>
        <taxon>Lamiales</taxon>
        <taxon>Scrophulariaceae</taxon>
        <taxon>Buddlejeae</taxon>
        <taxon>Buddleja</taxon>
    </lineage>
</organism>
<feature type="domain" description="Plant bHLH transcription factor ACT-like" evidence="6">
    <location>
        <begin position="138"/>
        <end position="210"/>
    </location>
</feature>
<evidence type="ECO:0000256" key="5">
    <source>
        <dbReference type="SAM" id="MobiDB-lite"/>
    </source>
</evidence>
<evidence type="ECO:0000256" key="2">
    <source>
        <dbReference type="ARBA" id="ARBA00023015"/>
    </source>
</evidence>
<protein>
    <recommendedName>
        <fullName evidence="6">Plant bHLH transcription factor ACT-like domain-containing protein</fullName>
    </recommendedName>
</protein>
<evidence type="ECO:0000256" key="1">
    <source>
        <dbReference type="ARBA" id="ARBA00004123"/>
    </source>
</evidence>
<dbReference type="EMBL" id="WHWC01000004">
    <property type="protein sequence ID" value="KAG8384209.1"/>
    <property type="molecule type" value="Genomic_DNA"/>
</dbReference>
<dbReference type="Pfam" id="PF22754">
    <property type="entry name" value="bHLH-TF_ACT-like_plant"/>
    <property type="match status" value="1"/>
</dbReference>
<comment type="caution">
    <text evidence="7">The sequence shown here is derived from an EMBL/GenBank/DDBJ whole genome shotgun (WGS) entry which is preliminary data.</text>
</comment>
<keyword evidence="2" id="KW-0805">Transcription regulation</keyword>
<evidence type="ECO:0000313" key="8">
    <source>
        <dbReference type="Proteomes" id="UP000826271"/>
    </source>
</evidence>
<sequence>MAAASPHLCRRCYLTCFLRRPLLALGRLNALCDSKALHFQRNPGSNANPEEESKRQKATKKKESGFVSNANPWRMDKYSVLGQAIKYLENLQERVRMLEERAAAAAPAHVVVEDEEESAEEQIGNSDEQRLPEIEARVSNNNILMKIQCEKRRGILVKLLGEVEKLNLLVVNASVAPFGSFALDVTIIAEIDEEFILPAQDIVAALRSALQATA</sequence>
<proteinExistence type="predicted"/>
<comment type="subcellular location">
    <subcellularLocation>
        <location evidence="1">Nucleus</location>
    </subcellularLocation>
</comment>
<gene>
    <name evidence="7" type="ORF">BUALT_Bualt04G0094200</name>
</gene>
<dbReference type="InterPro" id="IPR054502">
    <property type="entry name" value="bHLH-TF_ACT-like_plant"/>
</dbReference>
<accession>A0AAV6XMM0</accession>